<evidence type="ECO:0000256" key="1">
    <source>
        <dbReference type="SAM" id="MobiDB-lite"/>
    </source>
</evidence>
<protein>
    <submittedName>
        <fullName evidence="3">Transposase</fullName>
    </submittedName>
</protein>
<feature type="region of interest" description="Disordered" evidence="1">
    <location>
        <begin position="1"/>
        <end position="30"/>
    </location>
</feature>
<accession>A0A6B8M4Y7</accession>
<feature type="domain" description="Transposase IS4-like" evidence="2">
    <location>
        <begin position="42"/>
        <end position="118"/>
    </location>
</feature>
<organism evidence="3 4">
    <name type="scientific">Methylocystis parvus</name>
    <dbReference type="NCBI Taxonomy" id="134"/>
    <lineage>
        <taxon>Bacteria</taxon>
        <taxon>Pseudomonadati</taxon>
        <taxon>Pseudomonadota</taxon>
        <taxon>Alphaproteobacteria</taxon>
        <taxon>Hyphomicrobiales</taxon>
        <taxon>Methylocystaceae</taxon>
        <taxon>Methylocystis</taxon>
    </lineage>
</organism>
<dbReference type="GO" id="GO:0004803">
    <property type="term" value="F:transposase activity"/>
    <property type="evidence" value="ECO:0007669"/>
    <property type="project" value="InterPro"/>
</dbReference>
<evidence type="ECO:0000313" key="3">
    <source>
        <dbReference type="EMBL" id="QGN00058.1"/>
    </source>
</evidence>
<dbReference type="KEGG" id="mpar:F7D14_20970"/>
<dbReference type="GO" id="GO:0006313">
    <property type="term" value="P:DNA transposition"/>
    <property type="evidence" value="ECO:0007669"/>
    <property type="project" value="InterPro"/>
</dbReference>
<dbReference type="InterPro" id="IPR002559">
    <property type="entry name" value="Transposase_11"/>
</dbReference>
<dbReference type="EMBL" id="CP044333">
    <property type="protein sequence ID" value="QGN00058.1"/>
    <property type="molecule type" value="Genomic_DNA"/>
</dbReference>
<dbReference type="RefSeq" id="WP_154420444.1">
    <property type="nucleotide sequence ID" value="NZ_CP044333.1"/>
</dbReference>
<gene>
    <name evidence="3" type="ORF">F7D14_20970</name>
</gene>
<keyword evidence="3" id="KW-0614">Plasmid</keyword>
<dbReference type="GO" id="GO:0003677">
    <property type="term" value="F:DNA binding"/>
    <property type="evidence" value="ECO:0007669"/>
    <property type="project" value="InterPro"/>
</dbReference>
<proteinExistence type="predicted"/>
<dbReference type="AlphaFoldDB" id="A0A6B8M4Y7"/>
<feature type="compositionally biased region" description="Basic residues" evidence="1">
    <location>
        <begin position="1"/>
        <end position="19"/>
    </location>
</feature>
<name>A0A6B8M4Y7_9HYPH</name>
<reference evidence="3 4" key="1">
    <citation type="submission" date="2019-09" db="EMBL/GenBank/DDBJ databases">
        <title>Isolation and complete genome sequencing of Methylocystis species.</title>
        <authorList>
            <person name="Rumah B.L."/>
            <person name="Stead C.E."/>
            <person name="Stevens B.C."/>
            <person name="Minton N.P."/>
            <person name="Grosse-Honebrink A."/>
            <person name="Zhang Y."/>
        </authorList>
    </citation>
    <scope>NUCLEOTIDE SEQUENCE [LARGE SCALE GENOMIC DNA]</scope>
    <source>
        <strain evidence="3 4">BRCS2</strain>
        <plasmid evidence="3 4">unnamed2</plasmid>
    </source>
</reference>
<sequence length="147" mass="16568">MRRTRYRTRHPLSLRRPKGRAQNLRKASSRLSVGFRPLPQTTPFETLLDIGPDIRPRAIICDKGYASKANREAARRRGIAPVIPHKANEKNRPAFFARTLYKARARIEHGFGRLKRFGACPAIGMLGTTRAGHETAIALRSKLHAHA</sequence>
<dbReference type="Proteomes" id="UP000422569">
    <property type="component" value="Plasmid unnamed2"/>
</dbReference>
<keyword evidence="4" id="KW-1185">Reference proteome</keyword>
<evidence type="ECO:0000259" key="2">
    <source>
        <dbReference type="Pfam" id="PF01609"/>
    </source>
</evidence>
<geneLocation type="plasmid" evidence="3">
    <name>unnamed2</name>
</geneLocation>
<dbReference type="Pfam" id="PF01609">
    <property type="entry name" value="DDE_Tnp_1"/>
    <property type="match status" value="1"/>
</dbReference>
<evidence type="ECO:0000313" key="4">
    <source>
        <dbReference type="Proteomes" id="UP000422569"/>
    </source>
</evidence>